<name>A0A6L9XZL5_9MICO</name>
<feature type="domain" description="Transglutaminase-like" evidence="3">
    <location>
        <begin position="502"/>
        <end position="577"/>
    </location>
</feature>
<feature type="compositionally biased region" description="Low complexity" evidence="1">
    <location>
        <begin position="16"/>
        <end position="27"/>
    </location>
</feature>
<proteinExistence type="predicted"/>
<organism evidence="4 5">
    <name type="scientific">Leifsonia tongyongensis</name>
    <dbReference type="NCBI Taxonomy" id="1268043"/>
    <lineage>
        <taxon>Bacteria</taxon>
        <taxon>Bacillati</taxon>
        <taxon>Actinomycetota</taxon>
        <taxon>Actinomycetes</taxon>
        <taxon>Micrococcales</taxon>
        <taxon>Microbacteriaceae</taxon>
        <taxon>Leifsonia</taxon>
    </lineage>
</organism>
<feature type="transmembrane region" description="Helical" evidence="2">
    <location>
        <begin position="50"/>
        <end position="69"/>
    </location>
</feature>
<feature type="transmembrane region" description="Helical" evidence="2">
    <location>
        <begin position="107"/>
        <end position="131"/>
    </location>
</feature>
<reference evidence="4 5" key="1">
    <citation type="journal article" date="2014" name="J. Microbiol.">
        <title>Diaminobutyricibacter tongyongensis gen. nov., sp. nov. and Homoserinibacter gongjuensis gen. nov., sp. nov. belong to the family Microbacteriaceae.</title>
        <authorList>
            <person name="Kim S.J."/>
            <person name="Ahn J.H."/>
            <person name="Weon H.Y."/>
            <person name="Hamada M."/>
            <person name="Suzuki K."/>
            <person name="Kwon S.W."/>
        </authorList>
    </citation>
    <scope>NUCLEOTIDE SEQUENCE [LARGE SCALE GENOMIC DNA]</scope>
    <source>
        <strain evidence="4 5">NBRC 108724</strain>
    </source>
</reference>
<evidence type="ECO:0000256" key="2">
    <source>
        <dbReference type="SAM" id="Phobius"/>
    </source>
</evidence>
<protein>
    <submittedName>
        <fullName evidence="4">Transglutaminase domain-containing protein</fullName>
    </submittedName>
</protein>
<feature type="transmembrane region" description="Helical" evidence="2">
    <location>
        <begin position="243"/>
        <end position="265"/>
    </location>
</feature>
<feature type="transmembrane region" description="Helical" evidence="2">
    <location>
        <begin position="212"/>
        <end position="231"/>
    </location>
</feature>
<keyword evidence="5" id="KW-1185">Reference proteome</keyword>
<feature type="region of interest" description="Disordered" evidence="1">
    <location>
        <begin position="1"/>
        <end position="27"/>
    </location>
</feature>
<feature type="transmembrane region" description="Helical" evidence="2">
    <location>
        <begin position="164"/>
        <end position="181"/>
    </location>
</feature>
<feature type="region of interest" description="Disordered" evidence="1">
    <location>
        <begin position="590"/>
        <end position="623"/>
    </location>
</feature>
<dbReference type="InterPro" id="IPR052901">
    <property type="entry name" value="Bact_TGase-like"/>
</dbReference>
<dbReference type="InterPro" id="IPR021878">
    <property type="entry name" value="TgpA_N"/>
</dbReference>
<keyword evidence="2" id="KW-0812">Transmembrane</keyword>
<dbReference type="Pfam" id="PF11992">
    <property type="entry name" value="TgpA_N"/>
    <property type="match status" value="1"/>
</dbReference>
<keyword evidence="2" id="KW-1133">Transmembrane helix</keyword>
<feature type="transmembrane region" description="Helical" evidence="2">
    <location>
        <begin position="75"/>
        <end position="95"/>
    </location>
</feature>
<dbReference type="InterPro" id="IPR038765">
    <property type="entry name" value="Papain-like_cys_pep_sf"/>
</dbReference>
<dbReference type="EMBL" id="JAAGWY010000002">
    <property type="protein sequence ID" value="NEN06715.1"/>
    <property type="molecule type" value="Genomic_DNA"/>
</dbReference>
<feature type="compositionally biased region" description="Low complexity" evidence="1">
    <location>
        <begin position="591"/>
        <end position="609"/>
    </location>
</feature>
<evidence type="ECO:0000256" key="1">
    <source>
        <dbReference type="SAM" id="MobiDB-lite"/>
    </source>
</evidence>
<dbReference type="AlphaFoldDB" id="A0A6L9XZL5"/>
<evidence type="ECO:0000259" key="3">
    <source>
        <dbReference type="SMART" id="SM00460"/>
    </source>
</evidence>
<dbReference type="InterPro" id="IPR002931">
    <property type="entry name" value="Transglutaminase-like"/>
</dbReference>
<feature type="transmembrane region" description="Helical" evidence="2">
    <location>
        <begin position="632"/>
        <end position="652"/>
    </location>
</feature>
<dbReference type="Proteomes" id="UP000474967">
    <property type="component" value="Unassembled WGS sequence"/>
</dbReference>
<dbReference type="PANTHER" id="PTHR42736:SF1">
    <property type="entry name" value="PROTEIN-GLUTAMINE GAMMA-GLUTAMYLTRANSFERASE"/>
    <property type="match status" value="1"/>
</dbReference>
<gene>
    <name evidence="4" type="ORF">G3T36_12635</name>
</gene>
<dbReference type="Gene3D" id="3.10.620.30">
    <property type="match status" value="1"/>
</dbReference>
<dbReference type="SUPFAM" id="SSF54001">
    <property type="entry name" value="Cysteine proteinases"/>
    <property type="match status" value="1"/>
</dbReference>
<comment type="caution">
    <text evidence="4">The sequence shown here is derived from an EMBL/GenBank/DDBJ whole genome shotgun (WGS) entry which is preliminary data.</text>
</comment>
<evidence type="ECO:0000313" key="4">
    <source>
        <dbReference type="EMBL" id="NEN06715.1"/>
    </source>
</evidence>
<evidence type="ECO:0000313" key="5">
    <source>
        <dbReference type="Proteomes" id="UP000474967"/>
    </source>
</evidence>
<sequence>MPDGSASRSAVRRGRSQPGSRRSGATGRRCSVVSVAAAPARVGVARRNGYWRLTSALLIMVLAVSFALIGLIDGFGWWFLMLFVASLILVAGAGLRMIGVPPRIVPLLLAVEFAIIMTVGFGGGTGLLGFIPTPATFGKFGDLYGQAMLSIYQQGTPAPPLPEFMFLIVAGSGLLAIYLDTTAIAFRIPTFSAIGIIAVLIVPAALLGDGVAPVALAESAAAFLYLLRCDVRARRPGTSRPAASLSIAAGSIIVALILSATAPGLDRGGASSFTAGGISIGGTVTPLIDLGRDLRRPAAVKVLTYTTTASTPEYLKLASLDQFTGTVWRHRERDTKRLPVGNSIGPVTGLSDAVKTSKVSTSIQIANMQSRWLPVPFPVKGVHGLNGTWSWDPDDLTIGGVGTSTEGQQYTVNSVQLEPTAEQLKAAGGFVPASIQRDLFVTTTLPPTIKTTALKATAGATNEYEMAVDLQNYFRNNGFVYSTSTPLKQGYDGDGGAVIAKFLEVKSGYCVHFASAMALMARTLGIPSRVTMGYLPGTSNGGSVNNPGIYTVTSDDLHAWPELYFAGVGWVPFEPTVSRGFVPAYTVPQTAGNTSSNNPSASGAAGRASLAPEITGGPNSATGATANPAQPIASAFGVTLLVIALLLTPAFLRRLRRRSRFRKLRDEWGLAGLAWDELRDTARDLGWSVPDTETPRAFAERVTDAVGPGARSDAVRRLLTAVERESFGPPGRYIAHGVPDDLQEALAGIEARAGRALRVKALLAPVSLIPPSWSPTAGVRPTNA</sequence>
<accession>A0A6L9XZL5</accession>
<feature type="transmembrane region" description="Helical" evidence="2">
    <location>
        <begin position="188"/>
        <end position="206"/>
    </location>
</feature>
<dbReference type="PANTHER" id="PTHR42736">
    <property type="entry name" value="PROTEIN-GLUTAMINE GAMMA-GLUTAMYLTRANSFERASE"/>
    <property type="match status" value="1"/>
</dbReference>
<dbReference type="SMART" id="SM00460">
    <property type="entry name" value="TGc"/>
    <property type="match status" value="1"/>
</dbReference>
<keyword evidence="2" id="KW-0472">Membrane</keyword>
<dbReference type="Pfam" id="PF01841">
    <property type="entry name" value="Transglut_core"/>
    <property type="match status" value="1"/>
</dbReference>